<dbReference type="Gene3D" id="3.30.450.20">
    <property type="entry name" value="PAS domain"/>
    <property type="match status" value="5"/>
</dbReference>
<feature type="domain" description="PAC" evidence="20">
    <location>
        <begin position="1038"/>
        <end position="1088"/>
    </location>
</feature>
<dbReference type="Gene3D" id="3.40.50.2300">
    <property type="match status" value="1"/>
</dbReference>
<dbReference type="Gene3D" id="1.10.287.130">
    <property type="match status" value="1"/>
</dbReference>
<dbReference type="Proteomes" id="UP000000674">
    <property type="component" value="Chromosome"/>
</dbReference>
<dbReference type="InterPro" id="IPR001789">
    <property type="entry name" value="Sig_transdc_resp-reg_receiver"/>
</dbReference>
<feature type="domain" description="PAC" evidence="20">
    <location>
        <begin position="609"/>
        <end position="659"/>
    </location>
</feature>
<keyword evidence="9 22" id="KW-0418">Kinase</keyword>
<dbReference type="PANTHER" id="PTHR45339:SF1">
    <property type="entry name" value="HYBRID SIGNAL TRANSDUCTION HISTIDINE KINASE J"/>
    <property type="match status" value="1"/>
</dbReference>
<evidence type="ECO:0000256" key="1">
    <source>
        <dbReference type="ARBA" id="ARBA00000085"/>
    </source>
</evidence>
<dbReference type="Pfam" id="PF13426">
    <property type="entry name" value="PAS_9"/>
    <property type="match status" value="1"/>
</dbReference>
<dbReference type="OrthoDB" id="342253at2157"/>
<feature type="domain" description="PAS" evidence="19">
    <location>
        <begin position="519"/>
        <end position="564"/>
    </location>
</feature>
<dbReference type="PROSITE" id="PS50109">
    <property type="entry name" value="HIS_KIN"/>
    <property type="match status" value="1"/>
</dbReference>
<evidence type="ECO:0000259" key="17">
    <source>
        <dbReference type="PROSITE" id="PS50109"/>
    </source>
</evidence>
<dbReference type="GO" id="GO:0006355">
    <property type="term" value="P:regulation of DNA-templated transcription"/>
    <property type="evidence" value="ECO:0007669"/>
    <property type="project" value="InterPro"/>
</dbReference>
<feature type="modified residue" description="4-aspartylphosphate" evidence="15">
    <location>
        <position position="1510"/>
    </location>
</feature>
<dbReference type="CDD" id="cd16922">
    <property type="entry name" value="HATPase_EvgS-ArcB-TorS-like"/>
    <property type="match status" value="1"/>
</dbReference>
<keyword evidence="23" id="KW-1185">Reference proteome</keyword>
<protein>
    <recommendedName>
        <fullName evidence="3">histidine kinase</fullName>
        <ecNumber evidence="3">2.7.13.3</ecNumber>
    </recommendedName>
</protein>
<dbReference type="KEGG" id="mtp:Mthe_0384"/>
<dbReference type="SUPFAM" id="SSF55785">
    <property type="entry name" value="PYP-like sensor domain (PAS domain)"/>
    <property type="match status" value="5"/>
</dbReference>
<dbReference type="GeneID" id="4463186"/>
<comment type="catalytic activity">
    <reaction evidence="1">
        <text>ATP + protein L-histidine = ADP + protein N-phospho-L-histidine.</text>
        <dbReference type="EC" id="2.7.13.3"/>
    </reaction>
</comment>
<dbReference type="InterPro" id="IPR003018">
    <property type="entry name" value="GAF"/>
</dbReference>
<dbReference type="SUPFAM" id="SSF47226">
    <property type="entry name" value="Histidine-containing phosphotransfer domain, HPT domain"/>
    <property type="match status" value="1"/>
</dbReference>
<keyword evidence="6 22" id="KW-0808">Transferase</keyword>
<dbReference type="InterPro" id="IPR005467">
    <property type="entry name" value="His_kinase_dom"/>
</dbReference>
<keyword evidence="12" id="KW-0902">Two-component regulatory system</keyword>
<dbReference type="SMART" id="SM00086">
    <property type="entry name" value="PAC"/>
    <property type="match status" value="4"/>
</dbReference>
<dbReference type="SUPFAM" id="SSF47384">
    <property type="entry name" value="Homodimeric domain of signal transducing histidine kinase"/>
    <property type="match status" value="1"/>
</dbReference>
<dbReference type="SMART" id="SM00091">
    <property type="entry name" value="PAS"/>
    <property type="match status" value="5"/>
</dbReference>
<feature type="coiled-coil region" evidence="16">
    <location>
        <begin position="1073"/>
        <end position="1106"/>
    </location>
</feature>
<dbReference type="InterPro" id="IPR000014">
    <property type="entry name" value="PAS"/>
</dbReference>
<dbReference type="PRINTS" id="PR00344">
    <property type="entry name" value="BCTRLSENSOR"/>
</dbReference>
<dbReference type="InterPro" id="IPR011006">
    <property type="entry name" value="CheY-like_superfamily"/>
</dbReference>
<dbReference type="InterPro" id="IPR036890">
    <property type="entry name" value="HATPase_C_sf"/>
</dbReference>
<keyword evidence="4" id="KW-1003">Cell membrane</keyword>
<evidence type="ECO:0000256" key="13">
    <source>
        <dbReference type="ARBA" id="ARBA00023136"/>
    </source>
</evidence>
<feature type="domain" description="HPt" evidence="21">
    <location>
        <begin position="1596"/>
        <end position="1689"/>
    </location>
</feature>
<dbReference type="InterPro" id="IPR004358">
    <property type="entry name" value="Sig_transdc_His_kin-like_C"/>
</dbReference>
<dbReference type="InterPro" id="IPR008207">
    <property type="entry name" value="Sig_transdc_His_kin_Hpt_dom"/>
</dbReference>
<dbReference type="FunFam" id="1.10.287.130:FF:000002">
    <property type="entry name" value="Two-component osmosensing histidine kinase"/>
    <property type="match status" value="1"/>
</dbReference>
<dbReference type="CDD" id="cd17546">
    <property type="entry name" value="REC_hyHK_CKI1_RcsC-like"/>
    <property type="match status" value="1"/>
</dbReference>
<evidence type="ECO:0000256" key="8">
    <source>
        <dbReference type="ARBA" id="ARBA00022741"/>
    </source>
</evidence>
<dbReference type="CDD" id="cd00082">
    <property type="entry name" value="HisKA"/>
    <property type="match status" value="1"/>
</dbReference>
<dbReference type="FunFam" id="3.30.565.10:FF:000010">
    <property type="entry name" value="Sensor histidine kinase RcsC"/>
    <property type="match status" value="1"/>
</dbReference>
<proteinExistence type="predicted"/>
<dbReference type="SMART" id="SM00065">
    <property type="entry name" value="GAF"/>
    <property type="match status" value="2"/>
</dbReference>
<dbReference type="InterPro" id="IPR035965">
    <property type="entry name" value="PAS-like_dom_sf"/>
</dbReference>
<comment type="subcellular location">
    <subcellularLocation>
        <location evidence="2">Cell membrane</location>
        <topology evidence="2">Multi-pass membrane protein</topology>
    </subcellularLocation>
</comment>
<accession>A0B653</accession>
<dbReference type="Pfam" id="PF01627">
    <property type="entry name" value="Hpt"/>
    <property type="match status" value="1"/>
</dbReference>
<dbReference type="HOGENOM" id="CLU_241125_0_0_2"/>
<dbReference type="STRING" id="349307.Mthe_0384"/>
<sequence length="1692" mass="191136">MDADQPAVYVFDEKGRIRYLSRTAEMLSGGISKCRSIHEVLGVSCSESLASAIASDAPSRIRARIGCSGSEIPLSVIPLRDADGSRGLMIISDPSGSFREEGREERWYRTALDRCREAVFFVEAESRRILDANAVFQELLGYPPEEIHSLTLYDIMEQDREEIDEIIRHAMSRETESIQAYRTIDGSSIQMKGRFSPTEGDGTLCVILSPPENHEDYIQKRDVLLAGVAMSANQLLTVDGFERSLMNALEFLGSAADVDRVYVYQNTDSGDEAVLRFRWERGSVHARLDERIRYDVLPRWRERFLNDRPVHGIVEEMPLQERELLKCRGARSVLIFPITIADRFWGFIGFEDCERERSWSWNEISILMLGVASIGGAIARSVAEECLRRSEERYRELVESANSIILRLDRRGNVRFINEFAQQFFGYSESEILGKCVMGTLVPEVESTGRDLRGMIAEILKAPEDYRTNVNENMKKSGERVWIAWTNKTVSSESGEMEILCVGNDITELRRAKERLESMNQWLLEIIEFLPDATLVVDADGRVMAWNRAMEEMTGIQKSEMLGKGDFAYALPFHGCRRPMLIDLVMRYDEHIASLYENLERRGDTLYAYVYVPSLYSGRGAYLWVKASPLKDSDGRIVGAIESMRDITESRIAEMELLRRDHLLAGSALAISSLLSGEDYESSINEAMQILGLISDVDRVYVFENHEEDELCLRFEWCRDGIRSWMDDQIFMGLSYSRFFPGWYEVLSSGKVIKGLVRDLPPSVKEILEPYGVLSILIVPITVGGRFWGFVGFDDTTYEREWSDAEISILVASASTIGEAVAKKDSIERMRLLESAVVNSNDAIVIAAPDPSDGMPKIIYVNSAFTRMTGYAREEVLGRYPDFLEGPETDRSKIMEILEAVRNAQPVNQELVNYRKDGSRFWVELNIFPVRDHMGEVTHWVSIQRDTTERRVAEDRLRWSELLMRSMTESIPFGFYVLNRATGKSLYLNHRFCELLGVEDLEEDLRCGRLDGSALFSRIGSMHPDAGDSLREIYNRTDEAEIEIRTADGRVIKVFATDIRDKSGKYFGRLGIFEDVTKDIKAAEELRKAKEAAEEAARSKAEFLANMSHEIRTPLNAIIGMSGLLLRTNVTPEQRSYVSAIQSSGNALLEMLADILDLSRIEEGKLELDSSTFSILECVETCIDILSVKASEKQIELAYLIDEDVPELVLGDATRLRQVLVNLLENAIKFTERGEVFLRVICQYMDEDLSELHFFVRDTGIGIPPEKMDRLFHTFSQVDSSITRRYGGTGLGLAISKHLVEMMGGRIWAESIPGAGSTFHFTIKARVSERSQERSDLLKGRRALLIYRNDTARSALKMLLLSHNIDVVDAPFHDESLLTGNFDFVIAEFADDSDIMKIKSALPDTRILLITDLQRQGISHDTSLIPKPVKHSQMISAMISALIGESIEVEPSQEVGRSDLRILVAEDNPVNLKVVLMMLSHLGYRADSARNGLEVLSALEHRDYDLVFMDVQMPDMDGLEAARRIRDMKGYEGPRIVAITAYALEGDRDRCIAAGMDDYISKPVTMEKLKAAIENVESALDPSAISRLRELQEAGEPDVVAELGEIFLSNAPLRIASMYEALKRNDPYALHRAAHSMKSASASIGALRLSRICAEIEELVREARLDGVDEMLSALDEEFERVRRELNRIVEL</sequence>
<evidence type="ECO:0000313" key="23">
    <source>
        <dbReference type="Proteomes" id="UP000000674"/>
    </source>
</evidence>
<dbReference type="PROSITE" id="PS50894">
    <property type="entry name" value="HPT"/>
    <property type="match status" value="1"/>
</dbReference>
<evidence type="ECO:0000256" key="14">
    <source>
        <dbReference type="PROSITE-ProRule" id="PRU00110"/>
    </source>
</evidence>
<dbReference type="GO" id="GO:0000155">
    <property type="term" value="F:phosphorelay sensor kinase activity"/>
    <property type="evidence" value="ECO:0007669"/>
    <property type="project" value="InterPro"/>
</dbReference>
<name>A0B653_METTP</name>
<evidence type="ECO:0000256" key="6">
    <source>
        <dbReference type="ARBA" id="ARBA00022679"/>
    </source>
</evidence>
<organism evidence="22 23">
    <name type="scientific">Methanothrix thermoacetophila (strain DSM 6194 / JCM 14653 / NBRC 101360 / PT)</name>
    <name type="common">Methanosaeta thermophila</name>
    <dbReference type="NCBI Taxonomy" id="349307"/>
    <lineage>
        <taxon>Archaea</taxon>
        <taxon>Methanobacteriati</taxon>
        <taxon>Methanobacteriota</taxon>
        <taxon>Stenosarchaea group</taxon>
        <taxon>Methanomicrobia</taxon>
        <taxon>Methanotrichales</taxon>
        <taxon>Methanotrichaceae</taxon>
        <taxon>Methanothrix</taxon>
    </lineage>
</organism>
<evidence type="ECO:0000313" key="22">
    <source>
        <dbReference type="EMBL" id="ABK14177.1"/>
    </source>
</evidence>
<evidence type="ECO:0000256" key="9">
    <source>
        <dbReference type="ARBA" id="ARBA00022777"/>
    </source>
</evidence>
<evidence type="ECO:0000256" key="12">
    <source>
        <dbReference type="ARBA" id="ARBA00023012"/>
    </source>
</evidence>
<dbReference type="PROSITE" id="PS50112">
    <property type="entry name" value="PAS"/>
    <property type="match status" value="4"/>
</dbReference>
<evidence type="ECO:0000256" key="11">
    <source>
        <dbReference type="ARBA" id="ARBA00022989"/>
    </source>
</evidence>
<keyword evidence="13" id="KW-0472">Membrane</keyword>
<dbReference type="InterPro" id="IPR029016">
    <property type="entry name" value="GAF-like_dom_sf"/>
</dbReference>
<keyword evidence="5 15" id="KW-0597">Phosphoprotein</keyword>
<evidence type="ECO:0000256" key="3">
    <source>
        <dbReference type="ARBA" id="ARBA00012438"/>
    </source>
</evidence>
<feature type="domain" description="Response regulatory" evidence="18">
    <location>
        <begin position="1461"/>
        <end position="1577"/>
    </location>
</feature>
<gene>
    <name evidence="22" type="ordered locus">Mthe_0384</name>
</gene>
<keyword evidence="16" id="KW-0175">Coiled coil</keyword>
<dbReference type="EMBL" id="CP000477">
    <property type="protein sequence ID" value="ABK14177.1"/>
    <property type="molecule type" value="Genomic_DNA"/>
</dbReference>
<feature type="domain" description="PAS" evidence="19">
    <location>
        <begin position="104"/>
        <end position="174"/>
    </location>
</feature>
<feature type="domain" description="PAC" evidence="20">
    <location>
        <begin position="905"/>
        <end position="959"/>
    </location>
</feature>
<evidence type="ECO:0000259" key="20">
    <source>
        <dbReference type="PROSITE" id="PS50113"/>
    </source>
</evidence>
<dbReference type="GO" id="GO:0005524">
    <property type="term" value="F:ATP binding"/>
    <property type="evidence" value="ECO:0007669"/>
    <property type="project" value="UniProtKB-KW"/>
</dbReference>
<dbReference type="Pfam" id="PF00072">
    <property type="entry name" value="Response_reg"/>
    <property type="match status" value="1"/>
</dbReference>
<keyword evidence="10" id="KW-0067">ATP-binding</keyword>
<dbReference type="Pfam" id="PF02518">
    <property type="entry name" value="HATPase_c"/>
    <property type="match status" value="1"/>
</dbReference>
<dbReference type="InterPro" id="IPR036097">
    <property type="entry name" value="HisK_dim/P_sf"/>
</dbReference>
<evidence type="ECO:0000256" key="5">
    <source>
        <dbReference type="ARBA" id="ARBA00022553"/>
    </source>
</evidence>
<evidence type="ECO:0000259" key="21">
    <source>
        <dbReference type="PROSITE" id="PS50894"/>
    </source>
</evidence>
<dbReference type="Pfam" id="PF08448">
    <property type="entry name" value="PAS_4"/>
    <property type="match status" value="1"/>
</dbReference>
<dbReference type="PANTHER" id="PTHR45339">
    <property type="entry name" value="HYBRID SIGNAL TRANSDUCTION HISTIDINE KINASE J"/>
    <property type="match status" value="1"/>
</dbReference>
<evidence type="ECO:0000259" key="18">
    <source>
        <dbReference type="PROSITE" id="PS50110"/>
    </source>
</evidence>
<dbReference type="Pfam" id="PF13188">
    <property type="entry name" value="PAS_8"/>
    <property type="match status" value="1"/>
</dbReference>
<feature type="domain" description="PAS" evidence="19">
    <location>
        <begin position="853"/>
        <end position="879"/>
    </location>
</feature>
<reference evidence="22 23" key="1">
    <citation type="submission" date="2006-10" db="EMBL/GenBank/DDBJ databases">
        <title>Complete sequence of Methanosaeta thermophila PT.</title>
        <authorList>
            <consortium name="US DOE Joint Genome Institute"/>
            <person name="Copeland A."/>
            <person name="Lucas S."/>
            <person name="Lapidus A."/>
            <person name="Barry K."/>
            <person name="Detter J.C."/>
            <person name="Glavina del Rio T."/>
            <person name="Hammon N."/>
            <person name="Israni S."/>
            <person name="Pitluck S."/>
            <person name="Chain P."/>
            <person name="Malfatti S."/>
            <person name="Shin M."/>
            <person name="Vergez L."/>
            <person name="Schmutz J."/>
            <person name="Larimer F."/>
            <person name="Land M."/>
            <person name="Hauser L."/>
            <person name="Kyrpides N."/>
            <person name="Kim E."/>
            <person name="Smith K.S."/>
            <person name="Ingram-Smith C."/>
            <person name="Richardson P."/>
        </authorList>
    </citation>
    <scope>NUCLEOTIDE SEQUENCE [LARGE SCALE GENOMIC DNA]</scope>
    <source>
        <strain evidence="23">DSM 6194 / JCM 14653 / NBRC 101360 / PT</strain>
    </source>
</reference>
<dbReference type="InterPro" id="IPR003661">
    <property type="entry name" value="HisK_dim/P_dom"/>
</dbReference>
<dbReference type="NCBIfam" id="TIGR00229">
    <property type="entry name" value="sensory_box"/>
    <property type="match status" value="4"/>
</dbReference>
<feature type="domain" description="Histidine kinase" evidence="17">
    <location>
        <begin position="1106"/>
        <end position="1327"/>
    </location>
</feature>
<dbReference type="GO" id="GO:0005886">
    <property type="term" value="C:plasma membrane"/>
    <property type="evidence" value="ECO:0007669"/>
    <property type="project" value="UniProtKB-SubCell"/>
</dbReference>
<dbReference type="Gene3D" id="1.20.120.160">
    <property type="entry name" value="HPT domain"/>
    <property type="match status" value="1"/>
</dbReference>
<evidence type="ECO:0000256" key="4">
    <source>
        <dbReference type="ARBA" id="ARBA00022475"/>
    </source>
</evidence>
<dbReference type="InterPro" id="IPR001610">
    <property type="entry name" value="PAC"/>
</dbReference>
<dbReference type="PROSITE" id="PS50110">
    <property type="entry name" value="RESPONSE_REGULATORY"/>
    <property type="match status" value="1"/>
</dbReference>
<keyword evidence="11" id="KW-1133">Transmembrane helix</keyword>
<dbReference type="Gene3D" id="3.30.450.40">
    <property type="match status" value="2"/>
</dbReference>
<evidence type="ECO:0000259" key="19">
    <source>
        <dbReference type="PROSITE" id="PS50112"/>
    </source>
</evidence>
<dbReference type="InterPro" id="IPR036641">
    <property type="entry name" value="HPT_dom_sf"/>
</dbReference>
<dbReference type="InterPro" id="IPR000700">
    <property type="entry name" value="PAS-assoc_C"/>
</dbReference>
<dbReference type="CDD" id="cd00130">
    <property type="entry name" value="PAS"/>
    <property type="match status" value="5"/>
</dbReference>
<feature type="domain" description="PAC" evidence="20">
    <location>
        <begin position="464"/>
        <end position="518"/>
    </location>
</feature>
<feature type="modified residue" description="Phosphohistidine" evidence="14">
    <location>
        <position position="1635"/>
    </location>
</feature>
<feature type="domain" description="PAS" evidence="19">
    <location>
        <begin position="390"/>
        <end position="463"/>
    </location>
</feature>
<evidence type="ECO:0000256" key="16">
    <source>
        <dbReference type="SAM" id="Coils"/>
    </source>
</evidence>
<dbReference type="SMART" id="SM00448">
    <property type="entry name" value="REC"/>
    <property type="match status" value="1"/>
</dbReference>
<dbReference type="PROSITE" id="PS50113">
    <property type="entry name" value="PAC"/>
    <property type="match status" value="4"/>
</dbReference>
<dbReference type="SUPFAM" id="SSF55874">
    <property type="entry name" value="ATPase domain of HSP90 chaperone/DNA topoisomerase II/histidine kinase"/>
    <property type="match status" value="1"/>
</dbReference>
<dbReference type="Pfam" id="PF00989">
    <property type="entry name" value="PAS"/>
    <property type="match status" value="2"/>
</dbReference>
<dbReference type="SMART" id="SM00387">
    <property type="entry name" value="HATPase_c"/>
    <property type="match status" value="1"/>
</dbReference>
<keyword evidence="7" id="KW-0812">Transmembrane</keyword>
<dbReference type="SUPFAM" id="SSF55781">
    <property type="entry name" value="GAF domain-like"/>
    <property type="match status" value="2"/>
</dbReference>
<dbReference type="EC" id="2.7.13.3" evidence="3"/>
<dbReference type="InterPro" id="IPR003594">
    <property type="entry name" value="HATPase_dom"/>
</dbReference>
<dbReference type="InterPro" id="IPR013656">
    <property type="entry name" value="PAS_4"/>
</dbReference>
<dbReference type="SUPFAM" id="SSF52172">
    <property type="entry name" value="CheY-like"/>
    <property type="match status" value="1"/>
</dbReference>
<evidence type="ECO:0000256" key="15">
    <source>
        <dbReference type="PROSITE-ProRule" id="PRU00169"/>
    </source>
</evidence>
<dbReference type="Pfam" id="PF00512">
    <property type="entry name" value="HisKA"/>
    <property type="match status" value="1"/>
</dbReference>
<dbReference type="SMART" id="SM00073">
    <property type="entry name" value="HPT"/>
    <property type="match status" value="1"/>
</dbReference>
<evidence type="ECO:0000256" key="7">
    <source>
        <dbReference type="ARBA" id="ARBA00022692"/>
    </source>
</evidence>
<dbReference type="SMART" id="SM00388">
    <property type="entry name" value="HisKA"/>
    <property type="match status" value="1"/>
</dbReference>
<feature type="coiled-coil region" evidence="16">
    <location>
        <begin position="1665"/>
        <end position="1692"/>
    </location>
</feature>
<dbReference type="Gene3D" id="3.30.565.10">
    <property type="entry name" value="Histidine kinase-like ATPase, C-terminal domain"/>
    <property type="match status" value="1"/>
</dbReference>
<dbReference type="RefSeq" id="WP_011695575.1">
    <property type="nucleotide sequence ID" value="NC_008553.1"/>
</dbReference>
<evidence type="ECO:0000256" key="10">
    <source>
        <dbReference type="ARBA" id="ARBA00022840"/>
    </source>
</evidence>
<keyword evidence="8" id="KW-0547">Nucleotide-binding</keyword>
<dbReference type="Pfam" id="PF01590">
    <property type="entry name" value="GAF"/>
    <property type="match status" value="2"/>
</dbReference>
<dbReference type="InterPro" id="IPR013767">
    <property type="entry name" value="PAS_fold"/>
</dbReference>
<evidence type="ECO:0000256" key="2">
    <source>
        <dbReference type="ARBA" id="ARBA00004651"/>
    </source>
</evidence>